<evidence type="ECO:0000256" key="5">
    <source>
        <dbReference type="ARBA" id="ARBA00022912"/>
    </source>
</evidence>
<dbReference type="PROSITE" id="PS50056">
    <property type="entry name" value="TYR_PHOSPHATASE_2"/>
    <property type="match status" value="1"/>
</dbReference>
<comment type="subcellular location">
    <subcellularLocation>
        <location evidence="1">Cytoplasm</location>
    </subcellularLocation>
</comment>
<proteinExistence type="predicted"/>
<dbReference type="Pfam" id="PF00102">
    <property type="entry name" value="Y_phosphatase"/>
    <property type="match status" value="2"/>
</dbReference>
<dbReference type="InterPro" id="IPR000242">
    <property type="entry name" value="PTP_cat"/>
</dbReference>
<keyword evidence="13" id="KW-1185">Reference proteome</keyword>
<gene>
    <name evidence="12" type="ORF">NP493_5g05024</name>
</gene>
<dbReference type="GO" id="GO:0030971">
    <property type="term" value="F:receptor tyrosine kinase binding"/>
    <property type="evidence" value="ECO:0007669"/>
    <property type="project" value="TreeGrafter"/>
</dbReference>
<name>A0AAD9PFE8_RIDPI</name>
<dbReference type="SMART" id="SM00194">
    <property type="entry name" value="PTPc"/>
    <property type="match status" value="1"/>
</dbReference>
<dbReference type="GO" id="GO:0050839">
    <property type="term" value="F:cell adhesion molecule binding"/>
    <property type="evidence" value="ECO:0007669"/>
    <property type="project" value="TreeGrafter"/>
</dbReference>
<dbReference type="PROSITE" id="PS50001">
    <property type="entry name" value="SH2"/>
    <property type="match status" value="2"/>
</dbReference>
<evidence type="ECO:0000259" key="11">
    <source>
        <dbReference type="PROSITE" id="PS50056"/>
    </source>
</evidence>
<dbReference type="SMART" id="SM00404">
    <property type="entry name" value="PTPc_motif"/>
    <property type="match status" value="1"/>
</dbReference>
<feature type="domain" description="SH2" evidence="9">
    <location>
        <begin position="19"/>
        <end position="80"/>
    </location>
</feature>
<dbReference type="CDD" id="cd09931">
    <property type="entry name" value="SH2_C-SH2_SHP_like"/>
    <property type="match status" value="1"/>
</dbReference>
<feature type="region of interest" description="Disordered" evidence="8">
    <location>
        <begin position="500"/>
        <end position="520"/>
    </location>
</feature>
<evidence type="ECO:0000259" key="10">
    <source>
        <dbReference type="PROSITE" id="PS50055"/>
    </source>
</evidence>
<reference evidence="12" key="1">
    <citation type="journal article" date="2023" name="Mol. Biol. Evol.">
        <title>Third-Generation Sequencing Reveals the Adaptive Role of the Epigenome in Three Deep-Sea Polychaetes.</title>
        <authorList>
            <person name="Perez M."/>
            <person name="Aroh O."/>
            <person name="Sun Y."/>
            <person name="Lan Y."/>
            <person name="Juniper S.K."/>
            <person name="Young C.R."/>
            <person name="Angers B."/>
            <person name="Qian P.Y."/>
        </authorList>
    </citation>
    <scope>NUCLEOTIDE SEQUENCE</scope>
    <source>
        <strain evidence="12">R07B-5</strain>
    </source>
</reference>
<accession>A0AAD9PFE8</accession>
<feature type="domain" description="Tyrosine specific protein phosphatases" evidence="11">
    <location>
        <begin position="362"/>
        <end position="438"/>
    </location>
</feature>
<dbReference type="InterPro" id="IPR003595">
    <property type="entry name" value="Tyr_Pase_cat"/>
</dbReference>
<dbReference type="InterPro" id="IPR036860">
    <property type="entry name" value="SH2_dom_sf"/>
</dbReference>
<evidence type="ECO:0000256" key="6">
    <source>
        <dbReference type="ARBA" id="ARBA00022999"/>
    </source>
</evidence>
<feature type="domain" description="Tyrosine-protein phosphatase" evidence="10">
    <location>
        <begin position="217"/>
        <end position="447"/>
    </location>
</feature>
<dbReference type="PROSITE" id="PS50055">
    <property type="entry name" value="TYR_PHOSPHATASE_PTP"/>
    <property type="match status" value="1"/>
</dbReference>
<dbReference type="GO" id="GO:0004726">
    <property type="term" value="F:non-membrane spanning protein tyrosine phosphatase activity"/>
    <property type="evidence" value="ECO:0007669"/>
    <property type="project" value="TreeGrafter"/>
</dbReference>
<comment type="caution">
    <text evidence="12">The sequence shown here is derived from an EMBL/GenBank/DDBJ whole genome shotgun (WGS) entry which is preliminary data.</text>
</comment>
<evidence type="ECO:0000256" key="2">
    <source>
        <dbReference type="ARBA" id="ARBA00013064"/>
    </source>
</evidence>
<dbReference type="SMART" id="SM00252">
    <property type="entry name" value="SH2"/>
    <property type="match status" value="2"/>
</dbReference>
<dbReference type="EMBL" id="JAODUO010000006">
    <property type="protein sequence ID" value="KAK2193790.1"/>
    <property type="molecule type" value="Genomic_DNA"/>
</dbReference>
<dbReference type="SUPFAM" id="SSF52799">
    <property type="entry name" value="(Phosphotyrosine protein) phosphatases II"/>
    <property type="match status" value="1"/>
</dbReference>
<evidence type="ECO:0000313" key="13">
    <source>
        <dbReference type="Proteomes" id="UP001209878"/>
    </source>
</evidence>
<dbReference type="InterPro" id="IPR029021">
    <property type="entry name" value="Prot-tyrosine_phosphatase-like"/>
</dbReference>
<keyword evidence="4" id="KW-0378">Hydrolase</keyword>
<keyword evidence="3" id="KW-0963">Cytoplasm</keyword>
<dbReference type="Pfam" id="PF00017">
    <property type="entry name" value="SH2"/>
    <property type="match status" value="2"/>
</dbReference>
<organism evidence="12 13">
    <name type="scientific">Ridgeia piscesae</name>
    <name type="common">Tubeworm</name>
    <dbReference type="NCBI Taxonomy" id="27915"/>
    <lineage>
        <taxon>Eukaryota</taxon>
        <taxon>Metazoa</taxon>
        <taxon>Spiralia</taxon>
        <taxon>Lophotrochozoa</taxon>
        <taxon>Annelida</taxon>
        <taxon>Polychaeta</taxon>
        <taxon>Sedentaria</taxon>
        <taxon>Canalipalpata</taxon>
        <taxon>Sabellida</taxon>
        <taxon>Siboglinidae</taxon>
        <taxon>Ridgeia</taxon>
    </lineage>
</organism>
<protein>
    <recommendedName>
        <fullName evidence="2">protein-tyrosine-phosphatase</fullName>
        <ecNumber evidence="2">3.1.3.48</ecNumber>
    </recommendedName>
</protein>
<dbReference type="Proteomes" id="UP001209878">
    <property type="component" value="Unassembled WGS sequence"/>
</dbReference>
<dbReference type="PRINTS" id="PR00700">
    <property type="entry name" value="PRTYPHPHTASE"/>
</dbReference>
<dbReference type="PANTHER" id="PTHR46559:SF3">
    <property type="entry name" value="TYROSINE-PROTEIN PHOSPHATASE NON-RECEPTOR TYPE"/>
    <property type="match status" value="1"/>
</dbReference>
<feature type="domain" description="SH2" evidence="9">
    <location>
        <begin position="90"/>
        <end position="184"/>
    </location>
</feature>
<dbReference type="AlphaFoldDB" id="A0AAD9PFE8"/>
<dbReference type="GO" id="GO:0005737">
    <property type="term" value="C:cytoplasm"/>
    <property type="evidence" value="ECO:0007669"/>
    <property type="project" value="UniProtKB-SubCell"/>
</dbReference>
<evidence type="ECO:0000259" key="9">
    <source>
        <dbReference type="PROSITE" id="PS50001"/>
    </source>
</evidence>
<evidence type="ECO:0000256" key="1">
    <source>
        <dbReference type="ARBA" id="ARBA00004496"/>
    </source>
</evidence>
<dbReference type="Gene3D" id="3.30.505.10">
    <property type="entry name" value="SH2 domain"/>
    <property type="match status" value="2"/>
</dbReference>
<dbReference type="FunFam" id="3.30.505.10:FF:000012">
    <property type="entry name" value="Tyrosine-protein phosphatase non-receptor type"/>
    <property type="match status" value="1"/>
</dbReference>
<sequence>MHGLCDYYTPPFQQAMLRAISEHRRGRDVTHIKIQNTGDYYDLYGGEKFATLAELVEHYTENCGILKEKSGEIIQLKYPLLSADPTTERWFHGQIPGKMAEKLLVEKGKHGSYLVRASQSKPGDFVLSVRTEDKVTHVMIKCKEDKYEIGGGEHFDTLTDLVEYYKENPMVETTGSVVTLKAPFNATRITASGISDRVKELEKDGMNKEQKNSKKGFWEEFEMLGQQETKQLHARKEGKREENRPKNRYKNILPFDFNRVVLEDGDPTLPGADYINANIISNRELPESKRHYIATQGCLQTTVTDFWRMIWQQNSRIIVMTTKLVERGKDPQVPPEPSRKVYHFHFTGWPDHGVPSDPGCVLSFLQDIGDKQESIRDAGPIVVHCSAGIGRTGTVLVIDMILQQIKQQGLDCEIDVQKMTLMVRAQRSGMVQTEAQYRFIYMAVRHYIDTTLQRMQAEQRSQRDYKNIKYSVEAAGGGELPSAISKGCSLKLGTTKYCNNKGTPLKRGPPPKLPDEPPSQLYENIEALKTDASPHIPPRRHTHTASQL</sequence>
<keyword evidence="6 7" id="KW-0727">SH2 domain</keyword>
<keyword evidence="5" id="KW-0904">Protein phosphatase</keyword>
<evidence type="ECO:0000256" key="8">
    <source>
        <dbReference type="SAM" id="MobiDB-lite"/>
    </source>
</evidence>
<dbReference type="InterPro" id="IPR000980">
    <property type="entry name" value="SH2"/>
</dbReference>
<dbReference type="InterPro" id="IPR000387">
    <property type="entry name" value="Tyr_Pase_dom"/>
</dbReference>
<dbReference type="PROSITE" id="PS00383">
    <property type="entry name" value="TYR_PHOSPHATASE_1"/>
    <property type="match status" value="1"/>
</dbReference>
<dbReference type="SUPFAM" id="SSF55550">
    <property type="entry name" value="SH2 domain"/>
    <property type="match status" value="2"/>
</dbReference>
<feature type="compositionally biased region" description="Basic residues" evidence="8">
    <location>
        <begin position="537"/>
        <end position="548"/>
    </location>
</feature>
<dbReference type="GO" id="GO:0070374">
    <property type="term" value="P:positive regulation of ERK1 and ERK2 cascade"/>
    <property type="evidence" value="ECO:0007669"/>
    <property type="project" value="TreeGrafter"/>
</dbReference>
<dbReference type="PANTHER" id="PTHR46559">
    <property type="entry name" value="TYROSINE-PROTEIN PHOSPHATASE NON-RECEPTOR TYPE 11"/>
    <property type="match status" value="1"/>
</dbReference>
<evidence type="ECO:0000313" key="12">
    <source>
        <dbReference type="EMBL" id="KAK2193790.1"/>
    </source>
</evidence>
<dbReference type="EC" id="3.1.3.48" evidence="2"/>
<feature type="region of interest" description="Disordered" evidence="8">
    <location>
        <begin position="529"/>
        <end position="548"/>
    </location>
</feature>
<evidence type="ECO:0000256" key="3">
    <source>
        <dbReference type="ARBA" id="ARBA00022490"/>
    </source>
</evidence>
<evidence type="ECO:0000256" key="4">
    <source>
        <dbReference type="ARBA" id="ARBA00022801"/>
    </source>
</evidence>
<dbReference type="InterPro" id="IPR016130">
    <property type="entry name" value="Tyr_Pase_AS"/>
</dbReference>
<evidence type="ECO:0000256" key="7">
    <source>
        <dbReference type="PROSITE-ProRule" id="PRU00191"/>
    </source>
</evidence>
<dbReference type="Gene3D" id="3.90.190.10">
    <property type="entry name" value="Protein tyrosine phosphatase superfamily"/>
    <property type="match status" value="2"/>
</dbReference>
<dbReference type="PRINTS" id="PR00401">
    <property type="entry name" value="SH2DOMAIN"/>
</dbReference>